<dbReference type="PANTHER" id="PTHR37481">
    <property type="entry name" value="LIPOPOLYSACCHARIDE EXPORT SYSTEM PROTEIN LPTC"/>
    <property type="match status" value="1"/>
</dbReference>
<proteinExistence type="inferred from homology"/>
<name>A0ABP1CE26_9GAMM</name>
<dbReference type="PIRSF" id="PIRSF028513">
    <property type="entry name" value="LptC"/>
    <property type="match status" value="1"/>
</dbReference>
<dbReference type="InterPro" id="IPR026265">
    <property type="entry name" value="LptC"/>
</dbReference>
<keyword evidence="4 7" id="KW-1133">Transmembrane helix</keyword>
<dbReference type="EMBL" id="OZ034688">
    <property type="protein sequence ID" value="CAL1329349.1"/>
    <property type="molecule type" value="Genomic_DNA"/>
</dbReference>
<gene>
    <name evidence="8" type="primary">lptC</name>
    <name evidence="8" type="ORF">PRHACTZTBTEA_431</name>
</gene>
<dbReference type="RefSeq" id="WP_341764819.1">
    <property type="nucleotide sequence ID" value="NZ_OZ034688.1"/>
</dbReference>
<evidence type="ECO:0000256" key="6">
    <source>
        <dbReference type="PIRNR" id="PIRNR028513"/>
    </source>
</evidence>
<evidence type="ECO:0000256" key="7">
    <source>
        <dbReference type="SAM" id="Phobius"/>
    </source>
</evidence>
<dbReference type="InterPro" id="IPR052363">
    <property type="entry name" value="LPS_export_LptC"/>
</dbReference>
<evidence type="ECO:0000256" key="2">
    <source>
        <dbReference type="ARBA" id="ARBA00022519"/>
    </source>
</evidence>
<evidence type="ECO:0000256" key="3">
    <source>
        <dbReference type="ARBA" id="ARBA00022692"/>
    </source>
</evidence>
<keyword evidence="1 6" id="KW-1003">Cell membrane</keyword>
<reference evidence="8" key="1">
    <citation type="submission" date="2024-04" db="EMBL/GenBank/DDBJ databases">
        <authorList>
            <person name="Manzano-Marin A."/>
            <person name="Manzano-Marin A."/>
            <person name="Alejandro Manzano Marin A."/>
        </authorList>
    </citation>
    <scope>NUCLEOTIDE SEQUENCE [LARGE SCALE GENOMIC DNA]</scope>
    <source>
        <strain evidence="8">TABTEA</strain>
    </source>
</reference>
<dbReference type="Pfam" id="PF06835">
    <property type="entry name" value="LptC"/>
    <property type="match status" value="1"/>
</dbReference>
<keyword evidence="9" id="KW-1185">Reference proteome</keyword>
<keyword evidence="3 7" id="KW-0812">Transmembrane</keyword>
<sequence length="188" mass="22172">MNIFKKWSIIILFFITIPLIILNIKNKMFFTKIDQKKNNDQPDHQINNSTTFIYSTNGNLIYKFFSDKTNNYNKKKTTLFLNPILITYNKKGIPTWKIKSLKSKLINTNIIYFYNNVQINNLIKKTIIQQITTKNAIFNLTTKDFFSDEKTIIIGHNLLSNSLKIKINFCNETIELIKDVKTSYKIKK</sequence>
<comment type="similarity">
    <text evidence="6">Belongs to the LptC family.</text>
</comment>
<dbReference type="Proteomes" id="UP001497533">
    <property type="component" value="Chromosome"/>
</dbReference>
<keyword evidence="2 6" id="KW-0997">Cell inner membrane</keyword>
<evidence type="ECO:0000256" key="4">
    <source>
        <dbReference type="ARBA" id="ARBA00022989"/>
    </source>
</evidence>
<dbReference type="PANTHER" id="PTHR37481:SF1">
    <property type="entry name" value="LIPOPOLYSACCHARIDE EXPORT SYSTEM PROTEIN LPTC"/>
    <property type="match status" value="1"/>
</dbReference>
<dbReference type="NCBIfam" id="TIGR04409">
    <property type="entry name" value="LptC_YrbK"/>
    <property type="match status" value="1"/>
</dbReference>
<protein>
    <recommendedName>
        <fullName evidence="6">Lipopolysaccharide export system protein LptC</fullName>
    </recommendedName>
</protein>
<organism evidence="8 9">
    <name type="scientific">Candidatus Providencia siddallii</name>
    <dbReference type="NCBI Taxonomy" id="1715285"/>
    <lineage>
        <taxon>Bacteria</taxon>
        <taxon>Pseudomonadati</taxon>
        <taxon>Pseudomonadota</taxon>
        <taxon>Gammaproteobacteria</taxon>
        <taxon>Enterobacterales</taxon>
        <taxon>Morganellaceae</taxon>
        <taxon>Providencia</taxon>
    </lineage>
</organism>
<evidence type="ECO:0000256" key="1">
    <source>
        <dbReference type="ARBA" id="ARBA00022475"/>
    </source>
</evidence>
<feature type="transmembrane region" description="Helical" evidence="7">
    <location>
        <begin position="6"/>
        <end position="24"/>
    </location>
</feature>
<accession>A0ABP1CE26</accession>
<dbReference type="Gene3D" id="2.60.450.10">
    <property type="entry name" value="Lipopolysaccharide (LPS) transport protein A like domain"/>
    <property type="match status" value="1"/>
</dbReference>
<dbReference type="InterPro" id="IPR010664">
    <property type="entry name" value="LipoPS_assembly_LptC-rel"/>
</dbReference>
<comment type="subcellular location">
    <subcellularLocation>
        <location evidence="6">Cell inner membrane</location>
    </subcellularLocation>
</comment>
<evidence type="ECO:0000256" key="5">
    <source>
        <dbReference type="ARBA" id="ARBA00023136"/>
    </source>
</evidence>
<keyword evidence="5 6" id="KW-0472">Membrane</keyword>
<evidence type="ECO:0000313" key="8">
    <source>
        <dbReference type="EMBL" id="CAL1329349.1"/>
    </source>
</evidence>
<evidence type="ECO:0000313" key="9">
    <source>
        <dbReference type="Proteomes" id="UP001497533"/>
    </source>
</evidence>
<comment type="function">
    <text evidence="6">Required for the translocation of lipopolysaccharide (LPS) from the inner membrane to the outer membrane.</text>
</comment>